<dbReference type="InterPro" id="IPR012334">
    <property type="entry name" value="Pectin_lyas_fold"/>
</dbReference>
<comment type="subcellular location">
    <subcellularLocation>
        <location evidence="4">Secreted</location>
    </subcellularLocation>
</comment>
<sequence>MHTIAALAVAAVTALHPAPDLGHQVLASNAQADHTPRADGFAGLSALGVDGTTGGAAGRTVSVDNQADLERYATAAEPYVIKVRGSIAMEPYGKEIEVASDKSIVGDGAGAEIVHGGFFLNGVHNVILRNLTIRDSYVPGDWDGKSKDYDGVQMDGAHHVWIDHNHFTRTGDGLLDIRKDTDYVTVSWNVFSDHNKAVGIGWTTNVVTKVTLHHNWIRGTHQRNASIDNTEAAHWYNNYVQDSALYGTMIRGSGRMVVENSYYQDVPDPIVVKDATAQAVQRGNVFNDSPGRNDSAGAAFDPSSYYAYTLDPVAKVPAIVTRGAGPLGGERPVARRITVALDGTGDFASLQAAVGAAPRGAVITVKPGVYREQVRVWPGDRDLTIRGATGNPEDVVVSYELAAGAAKFYGGTWGDAQSATFAVLADGVTVEDITFQNTYDESAAPSPAAAVRTTGDRTAFEGTRFVGDAGTYQADGRRSYLRDCYVEGDAGIVRGQGTTVLDGCTVKSAGPGAVTAGGTVLVNGSRLEGDTPKSTSLGSSGAVVVRDSWLAAHVKDDPWDGEGRFAEYRDTGPGAAVNADRPQLTDRQAAEHTVRRYLGGWRP</sequence>
<reference evidence="7" key="1">
    <citation type="journal article" date="2019" name="Int. J. Syst. Evol. Microbiol.">
        <title>The Global Catalogue of Microorganisms (GCM) 10K type strain sequencing project: providing services to taxonomists for standard genome sequencing and annotation.</title>
        <authorList>
            <consortium name="The Broad Institute Genomics Platform"/>
            <consortium name="The Broad Institute Genome Sequencing Center for Infectious Disease"/>
            <person name="Wu L."/>
            <person name="Ma J."/>
        </authorList>
    </citation>
    <scope>NUCLEOTIDE SEQUENCE [LARGE SCALE GENOMIC DNA]</scope>
    <source>
        <strain evidence="7">CCUG 53903</strain>
    </source>
</reference>
<dbReference type="PANTHER" id="PTHR31683:SF18">
    <property type="entry name" value="PECTATE LYASE 21-RELATED"/>
    <property type="match status" value="1"/>
</dbReference>
<evidence type="ECO:0000313" key="7">
    <source>
        <dbReference type="Proteomes" id="UP001596058"/>
    </source>
</evidence>
<dbReference type="EMBL" id="JBHSPA010000018">
    <property type="protein sequence ID" value="MFC5825109.1"/>
    <property type="molecule type" value="Genomic_DNA"/>
</dbReference>
<evidence type="ECO:0000259" key="5">
    <source>
        <dbReference type="SMART" id="SM00656"/>
    </source>
</evidence>
<keyword evidence="3 4" id="KW-0456">Lyase</keyword>
<evidence type="ECO:0000313" key="6">
    <source>
        <dbReference type="EMBL" id="MFC5825109.1"/>
    </source>
</evidence>
<feature type="domain" description="Pectate lyase" evidence="5">
    <location>
        <begin position="56"/>
        <end position="269"/>
    </location>
</feature>
<keyword evidence="4" id="KW-0964">Secreted</keyword>
<dbReference type="InterPro" id="IPR011050">
    <property type="entry name" value="Pectin_lyase_fold/virulence"/>
</dbReference>
<organism evidence="6 7">
    <name type="scientific">Nonomuraea insulae</name>
    <dbReference type="NCBI Taxonomy" id="1616787"/>
    <lineage>
        <taxon>Bacteria</taxon>
        <taxon>Bacillati</taxon>
        <taxon>Actinomycetota</taxon>
        <taxon>Actinomycetes</taxon>
        <taxon>Streptosporangiales</taxon>
        <taxon>Streptosporangiaceae</taxon>
        <taxon>Nonomuraea</taxon>
    </lineage>
</organism>
<evidence type="ECO:0000256" key="3">
    <source>
        <dbReference type="ARBA" id="ARBA00023239"/>
    </source>
</evidence>
<dbReference type="Pfam" id="PF00544">
    <property type="entry name" value="Pectate_lyase_4"/>
    <property type="match status" value="1"/>
</dbReference>
<dbReference type="Pfam" id="PF01095">
    <property type="entry name" value="Pectinesterase"/>
    <property type="match status" value="1"/>
</dbReference>
<dbReference type="InterPro" id="IPR002022">
    <property type="entry name" value="Pec_lyase"/>
</dbReference>
<keyword evidence="4" id="KW-0119">Carbohydrate metabolism</keyword>
<keyword evidence="2" id="KW-0063">Aspartyl esterase</keyword>
<keyword evidence="4" id="KW-0624">Polysaccharide degradation</keyword>
<dbReference type="InterPro" id="IPR000070">
    <property type="entry name" value="Pectinesterase_cat"/>
</dbReference>
<evidence type="ECO:0000256" key="1">
    <source>
        <dbReference type="ARBA" id="ARBA00022801"/>
    </source>
</evidence>
<accession>A0ABW1CHE9</accession>
<dbReference type="SUPFAM" id="SSF51126">
    <property type="entry name" value="Pectin lyase-like"/>
    <property type="match status" value="2"/>
</dbReference>
<dbReference type="InterPro" id="IPR045032">
    <property type="entry name" value="PEL"/>
</dbReference>
<dbReference type="Gene3D" id="2.160.20.10">
    <property type="entry name" value="Single-stranded right-handed beta-helix, Pectin lyase-like"/>
    <property type="match status" value="2"/>
</dbReference>
<evidence type="ECO:0000256" key="4">
    <source>
        <dbReference type="RuleBase" id="RU361173"/>
    </source>
</evidence>
<keyword evidence="1" id="KW-0378">Hydrolase</keyword>
<keyword evidence="7" id="KW-1185">Reference proteome</keyword>
<gene>
    <name evidence="6" type="ORF">ACFPZ3_14705</name>
</gene>
<comment type="caution">
    <text evidence="6">The sequence shown here is derived from an EMBL/GenBank/DDBJ whole genome shotgun (WGS) entry which is preliminary data.</text>
</comment>
<name>A0ABW1CHE9_9ACTN</name>
<evidence type="ECO:0000256" key="2">
    <source>
        <dbReference type="ARBA" id="ARBA00023085"/>
    </source>
</evidence>
<dbReference type="SMART" id="SM00656">
    <property type="entry name" value="Amb_all"/>
    <property type="match status" value="1"/>
</dbReference>
<comment type="similarity">
    <text evidence="4">Belongs to the polysaccharide lyase 1 family.</text>
</comment>
<dbReference type="Proteomes" id="UP001596058">
    <property type="component" value="Unassembled WGS sequence"/>
</dbReference>
<proteinExistence type="inferred from homology"/>
<dbReference type="PANTHER" id="PTHR31683">
    <property type="entry name" value="PECTATE LYASE 18-RELATED"/>
    <property type="match status" value="1"/>
</dbReference>
<dbReference type="SMART" id="SM00710">
    <property type="entry name" value="PbH1"/>
    <property type="match status" value="6"/>
</dbReference>
<protein>
    <submittedName>
        <fullName evidence="6">Pectinesterase family protein</fullName>
    </submittedName>
</protein>
<dbReference type="RefSeq" id="WP_379514632.1">
    <property type="nucleotide sequence ID" value="NZ_JBHSPA010000018.1"/>
</dbReference>
<dbReference type="InterPro" id="IPR006626">
    <property type="entry name" value="PbH1"/>
</dbReference>